<dbReference type="InterPro" id="IPR036174">
    <property type="entry name" value="Znf_Sec23_Sec24_sf"/>
</dbReference>
<keyword evidence="10" id="KW-0333">Golgi apparatus</keyword>
<evidence type="ECO:0000256" key="5">
    <source>
        <dbReference type="ARBA" id="ARBA00022723"/>
    </source>
</evidence>
<keyword evidence="6 14" id="KW-0256">Endoplasmic reticulum</keyword>
<name>A0A0V0QC93_PSEPJ</name>
<accession>A0A0V0QC93</accession>
<keyword evidence="12 14" id="KW-0968">Cytoplasmic vesicle</keyword>
<dbReference type="Gene3D" id="3.40.50.410">
    <property type="entry name" value="von Willebrand factor, type A domain"/>
    <property type="match status" value="1"/>
</dbReference>
<feature type="domain" description="Sec23/Sec24 trunk" evidence="17">
    <location>
        <begin position="127"/>
        <end position="384"/>
    </location>
</feature>
<organism evidence="20 21">
    <name type="scientific">Pseudocohnilembus persalinus</name>
    <name type="common">Ciliate</name>
    <dbReference type="NCBI Taxonomy" id="266149"/>
    <lineage>
        <taxon>Eukaryota</taxon>
        <taxon>Sar</taxon>
        <taxon>Alveolata</taxon>
        <taxon>Ciliophora</taxon>
        <taxon>Intramacronucleata</taxon>
        <taxon>Oligohymenophorea</taxon>
        <taxon>Scuticociliatia</taxon>
        <taxon>Philasterida</taxon>
        <taxon>Pseudocohnilembidae</taxon>
        <taxon>Pseudocohnilembus</taxon>
    </lineage>
</organism>
<evidence type="ECO:0000256" key="10">
    <source>
        <dbReference type="ARBA" id="ARBA00023034"/>
    </source>
</evidence>
<dbReference type="PANTHER" id="PTHR11141">
    <property type="entry name" value="PROTEIN TRANSPORT PROTEIN SEC23"/>
    <property type="match status" value="1"/>
</dbReference>
<dbReference type="InParanoid" id="A0A0V0QC93"/>
<keyword evidence="5 14" id="KW-0479">Metal-binding</keyword>
<dbReference type="OrthoDB" id="10256289at2759"/>
<dbReference type="FunCoup" id="A0A0V0QC93">
    <property type="interactions" value="328"/>
</dbReference>
<dbReference type="InterPro" id="IPR036465">
    <property type="entry name" value="vWFA_dom_sf"/>
</dbReference>
<dbReference type="Proteomes" id="UP000054937">
    <property type="component" value="Unassembled WGS sequence"/>
</dbReference>
<feature type="domain" description="Gelsolin-like" evidence="15">
    <location>
        <begin position="632"/>
        <end position="714"/>
    </location>
</feature>
<keyword evidence="21" id="KW-1185">Reference proteome</keyword>
<evidence type="ECO:0000256" key="14">
    <source>
        <dbReference type="RuleBase" id="RU365030"/>
    </source>
</evidence>
<dbReference type="SUPFAM" id="SSF81995">
    <property type="entry name" value="beta-sandwich domain of Sec23/24"/>
    <property type="match status" value="1"/>
</dbReference>
<dbReference type="Gene3D" id="1.20.120.730">
    <property type="entry name" value="Sec23/Sec24 helical domain"/>
    <property type="match status" value="1"/>
</dbReference>
<proteinExistence type="inferred from homology"/>
<dbReference type="SUPFAM" id="SSF53300">
    <property type="entry name" value="vWA-like"/>
    <property type="match status" value="1"/>
</dbReference>
<reference evidence="20 21" key="1">
    <citation type="journal article" date="2015" name="Sci. Rep.">
        <title>Genome of the facultative scuticociliatosis pathogen Pseudocohnilembus persalinus provides insight into its virulence through horizontal gene transfer.</title>
        <authorList>
            <person name="Xiong J."/>
            <person name="Wang G."/>
            <person name="Cheng J."/>
            <person name="Tian M."/>
            <person name="Pan X."/>
            <person name="Warren A."/>
            <person name="Jiang C."/>
            <person name="Yuan D."/>
            <person name="Miao W."/>
        </authorList>
    </citation>
    <scope>NUCLEOTIDE SEQUENCE [LARGE SCALE GENOMIC DNA]</scope>
    <source>
        <strain evidence="20">36N120E</strain>
    </source>
</reference>
<evidence type="ECO:0000256" key="8">
    <source>
        <dbReference type="ARBA" id="ARBA00022892"/>
    </source>
</evidence>
<comment type="similarity">
    <text evidence="2 14">Belongs to the SEC23/SEC24 family. SEC23 subfamily.</text>
</comment>
<evidence type="ECO:0000256" key="1">
    <source>
        <dbReference type="ARBA" id="ARBA00004255"/>
    </source>
</evidence>
<evidence type="ECO:0000256" key="6">
    <source>
        <dbReference type="ARBA" id="ARBA00022824"/>
    </source>
</evidence>
<evidence type="ECO:0000256" key="12">
    <source>
        <dbReference type="ARBA" id="ARBA00023329"/>
    </source>
</evidence>
<dbReference type="InterPro" id="IPR006896">
    <property type="entry name" value="Sec23/24_trunk_dom"/>
</dbReference>
<dbReference type="FunFam" id="3.40.50.410:FF:000043">
    <property type="entry name" value="Protein transport protein SEC23"/>
    <property type="match status" value="1"/>
</dbReference>
<evidence type="ECO:0000259" key="15">
    <source>
        <dbReference type="Pfam" id="PF00626"/>
    </source>
</evidence>
<evidence type="ECO:0000259" key="16">
    <source>
        <dbReference type="Pfam" id="PF04810"/>
    </source>
</evidence>
<dbReference type="OMA" id="FPPHYAE"/>
<dbReference type="InterPro" id="IPR006895">
    <property type="entry name" value="Znf_Sec23_Sec24"/>
</dbReference>
<dbReference type="FunFam" id="2.30.30.380:FF:000001">
    <property type="entry name" value="Protein transport protein SEC23"/>
    <property type="match status" value="1"/>
</dbReference>
<dbReference type="SUPFAM" id="SSF81811">
    <property type="entry name" value="Helical domain of Sec23/24"/>
    <property type="match status" value="1"/>
</dbReference>
<dbReference type="PANTHER" id="PTHR11141:SF0">
    <property type="entry name" value="PROTEIN TRANSPORT PROTEIN SEC23"/>
    <property type="match status" value="1"/>
</dbReference>
<keyword evidence="14" id="KW-0963">Cytoplasm</keyword>
<evidence type="ECO:0000259" key="18">
    <source>
        <dbReference type="Pfam" id="PF04815"/>
    </source>
</evidence>
<dbReference type="GO" id="GO:0000139">
    <property type="term" value="C:Golgi membrane"/>
    <property type="evidence" value="ECO:0007669"/>
    <property type="project" value="UniProtKB-SubCell"/>
</dbReference>
<dbReference type="EMBL" id="LDAU01000204">
    <property type="protein sequence ID" value="KRW99808.1"/>
    <property type="molecule type" value="Genomic_DNA"/>
</dbReference>
<dbReference type="Gene3D" id="2.60.40.1670">
    <property type="entry name" value="beta-sandwich domain of Sec23/24"/>
    <property type="match status" value="1"/>
</dbReference>
<dbReference type="InterPro" id="IPR037364">
    <property type="entry name" value="Sec23"/>
</dbReference>
<dbReference type="AlphaFoldDB" id="A0A0V0QC93"/>
<dbReference type="GO" id="GO:0090110">
    <property type="term" value="P:COPII-coated vesicle cargo loading"/>
    <property type="evidence" value="ECO:0007669"/>
    <property type="project" value="TreeGrafter"/>
</dbReference>
<dbReference type="Pfam" id="PF08033">
    <property type="entry name" value="Sec23_BS"/>
    <property type="match status" value="1"/>
</dbReference>
<dbReference type="Gene3D" id="3.40.20.10">
    <property type="entry name" value="Severin"/>
    <property type="match status" value="1"/>
</dbReference>
<evidence type="ECO:0000256" key="7">
    <source>
        <dbReference type="ARBA" id="ARBA00022833"/>
    </source>
</evidence>
<evidence type="ECO:0000313" key="21">
    <source>
        <dbReference type="Proteomes" id="UP000054937"/>
    </source>
</evidence>
<keyword evidence="8 14" id="KW-0931">ER-Golgi transport</keyword>
<keyword evidence="9 14" id="KW-0653">Protein transport</keyword>
<comment type="caution">
    <text evidence="20">The sequence shown here is derived from an EMBL/GenBank/DDBJ whole genome shotgun (WGS) entry which is preliminary data.</text>
</comment>
<evidence type="ECO:0000256" key="9">
    <source>
        <dbReference type="ARBA" id="ARBA00022927"/>
    </source>
</evidence>
<dbReference type="InterPro" id="IPR007123">
    <property type="entry name" value="Gelsolin-like_dom"/>
</dbReference>
<evidence type="ECO:0000256" key="2">
    <source>
        <dbReference type="ARBA" id="ARBA00009210"/>
    </source>
</evidence>
<dbReference type="Pfam" id="PF04815">
    <property type="entry name" value="Sec23_helical"/>
    <property type="match status" value="1"/>
</dbReference>
<dbReference type="Pfam" id="PF04811">
    <property type="entry name" value="Sec23_trunk"/>
    <property type="match status" value="1"/>
</dbReference>
<evidence type="ECO:0000256" key="13">
    <source>
        <dbReference type="ARBA" id="ARBA00025471"/>
    </source>
</evidence>
<dbReference type="GO" id="GO:0030127">
    <property type="term" value="C:COPII vesicle coat"/>
    <property type="evidence" value="ECO:0007669"/>
    <property type="project" value="InterPro"/>
</dbReference>
<feature type="domain" description="Sec23/Sec24 beta-sandwich" evidence="19">
    <location>
        <begin position="401"/>
        <end position="505"/>
    </location>
</feature>
<keyword evidence="11 14" id="KW-0472">Membrane</keyword>
<evidence type="ECO:0000256" key="11">
    <source>
        <dbReference type="ARBA" id="ARBA00023136"/>
    </source>
</evidence>
<dbReference type="FunFam" id="1.20.120.730:FF:000005">
    <property type="entry name" value="Protein transport protein SEC23"/>
    <property type="match status" value="1"/>
</dbReference>
<keyword evidence="7 14" id="KW-0862">Zinc</keyword>
<dbReference type="GO" id="GO:0005096">
    <property type="term" value="F:GTPase activator activity"/>
    <property type="evidence" value="ECO:0007669"/>
    <property type="project" value="TreeGrafter"/>
</dbReference>
<dbReference type="InterPro" id="IPR029006">
    <property type="entry name" value="ADF-H/Gelsolin-like_dom_sf"/>
</dbReference>
<dbReference type="FunFam" id="3.40.20.10:FF:000041">
    <property type="entry name" value="Protein transport protein SEC23"/>
    <property type="match status" value="1"/>
</dbReference>
<comment type="subcellular location">
    <subcellularLocation>
        <location evidence="14">Cytoplasmic vesicle</location>
        <location evidence="14">COPII-coated vesicle membrane</location>
        <topology evidence="14">Peripheral membrane protein</topology>
        <orientation evidence="14">Cytoplasmic side</orientation>
    </subcellularLocation>
    <subcellularLocation>
        <location evidence="14">Endoplasmic reticulum membrane</location>
        <topology evidence="14">Peripheral membrane protein</topology>
        <orientation evidence="14">Cytoplasmic side</orientation>
    </subcellularLocation>
    <subcellularLocation>
        <location evidence="1">Golgi apparatus membrane</location>
        <topology evidence="1">Peripheral membrane protein</topology>
        <orientation evidence="1">Cytoplasmic side</orientation>
    </subcellularLocation>
</comment>
<dbReference type="InterPro" id="IPR012990">
    <property type="entry name" value="Beta-sandwich_Sec23_24"/>
</dbReference>
<evidence type="ECO:0000259" key="19">
    <source>
        <dbReference type="Pfam" id="PF08033"/>
    </source>
</evidence>
<evidence type="ECO:0000313" key="20">
    <source>
        <dbReference type="EMBL" id="KRW99808.1"/>
    </source>
</evidence>
<dbReference type="Pfam" id="PF04810">
    <property type="entry name" value="zf-Sec23_Sec24"/>
    <property type="match status" value="1"/>
</dbReference>
<dbReference type="InterPro" id="IPR006900">
    <property type="entry name" value="Sec23/24_helical_dom"/>
</dbReference>
<gene>
    <name evidence="20" type="ORF">PPERSA_07885</name>
</gene>
<feature type="domain" description="Sec23/Sec24 helical" evidence="18">
    <location>
        <begin position="519"/>
        <end position="617"/>
    </location>
</feature>
<dbReference type="SUPFAM" id="SSF82919">
    <property type="entry name" value="Zn-finger domain of Sec23/24"/>
    <property type="match status" value="1"/>
</dbReference>
<dbReference type="SUPFAM" id="SSF82754">
    <property type="entry name" value="C-terminal, gelsolin-like domain of Sec23/24"/>
    <property type="match status" value="1"/>
</dbReference>
<dbReference type="GO" id="GO:0005789">
    <property type="term" value="C:endoplasmic reticulum membrane"/>
    <property type="evidence" value="ECO:0007669"/>
    <property type="project" value="UniProtKB-SubCell"/>
</dbReference>
<feature type="domain" description="Zinc finger Sec23/Sec24-type" evidence="16">
    <location>
        <begin position="53"/>
        <end position="90"/>
    </location>
</feature>
<dbReference type="GO" id="GO:0006886">
    <property type="term" value="P:intracellular protein transport"/>
    <property type="evidence" value="ECO:0007669"/>
    <property type="project" value="InterPro"/>
</dbReference>
<dbReference type="GO" id="GO:0070971">
    <property type="term" value="C:endoplasmic reticulum exit site"/>
    <property type="evidence" value="ECO:0007669"/>
    <property type="project" value="TreeGrafter"/>
</dbReference>
<dbReference type="InterPro" id="IPR036175">
    <property type="entry name" value="Sec23/24_helical_dom_sf"/>
</dbReference>
<evidence type="ECO:0000256" key="4">
    <source>
        <dbReference type="ARBA" id="ARBA00022448"/>
    </source>
</evidence>
<comment type="function">
    <text evidence="13 14">Component of the coat protein complex II (COPII) which promotes the formation of transport vesicles from the endoplasmic reticulum (ER). The coat has two main functions, the physical deformation of the endoplasmic reticulum membrane into vesicles and the selection of cargo molecules.</text>
</comment>
<keyword evidence="4 14" id="KW-0813">Transport</keyword>
<evidence type="ECO:0000256" key="3">
    <source>
        <dbReference type="ARBA" id="ARBA00021212"/>
    </source>
</evidence>
<protein>
    <recommendedName>
        <fullName evidence="3 14">Protein transport protein SEC23</fullName>
    </recommendedName>
</protein>
<dbReference type="Pfam" id="PF00626">
    <property type="entry name" value="Gelsolin"/>
    <property type="match status" value="1"/>
</dbReference>
<dbReference type="GO" id="GO:0008270">
    <property type="term" value="F:zinc ion binding"/>
    <property type="evidence" value="ECO:0007669"/>
    <property type="project" value="InterPro"/>
</dbReference>
<sequence>MDFYEIESETGVRMVWNNLPPNKLAATRSVLPMGVHYTPYKDIEGLKTVDYDPVICRCGGILNPYCFIDFRNKFWVCPFCNNKNPFPQLYKEYISETQLPLELQMDNTTLEYQGKLSPQAPNQGLVPNVFLFLIDTCLSEEDMEALKTSIQESLKFIPQDAYIGLVTYGRYVFVHELGFQDCPKSYAIKGNKEYTPQQIQEMLGLQIKHDPRGTGSFETTKRFLLKLEDCQFTLDTIIDNLQPDPWVVENGKRQQRATGTALNVAITLMESCPYQGSRILSFLGGPCTVGPGLVVEEDLAFTIRGYLDIQKENQYCKYINKAKKYYNSLTQRAVKVMTVVDTYAFSVDQIGLMEMKFLSEKTGGYAVLNEEFNADVFKQTYKKLFDLDPETNELKFATASKIDMLVSKELKINGALGCCTSLKKGGTMVSETEIGQGGTNTWFLGGIDRTTTVTFMLDLNSNAKELQQNNQQQNQQKQAYFQFKTEYKAPNGRKKLRVTTIARKFADVSNNHDLQLGFDQEAACVAMARWGIWKCEQEESLEVLKWLDRTLIRLVSKFGDYKRDDPSSFRLCKEFSLYPQFMYHLRRSHFIQTFGSSPDEITFYRVTLNRENVTNCLVMIQPALLQYTLEDPQANPVTLDQSAIQNRVILLLDTYFQVITWKGDHIQQWIDQGYHEQPEYAHLKALIEAPLEDVNIIMEDRFPVPIFFETNTGHTKERYLKSRINPSGHVGDINETGHYITDDASLKLFMDHLIKLGVQSQN</sequence>
<evidence type="ECO:0000259" key="17">
    <source>
        <dbReference type="Pfam" id="PF04811"/>
    </source>
</evidence>
<dbReference type="InterPro" id="IPR036180">
    <property type="entry name" value="Gelsolin-like_dom_sf"/>
</dbReference>
<dbReference type="Gene3D" id="2.30.30.380">
    <property type="entry name" value="Zn-finger domain of Sec23/24"/>
    <property type="match status" value="1"/>
</dbReference>